<evidence type="ECO:0000313" key="2">
    <source>
        <dbReference type="EMBL" id="QDG51141.1"/>
    </source>
</evidence>
<evidence type="ECO:0000256" key="1">
    <source>
        <dbReference type="SAM" id="Phobius"/>
    </source>
</evidence>
<keyword evidence="3" id="KW-1185">Reference proteome</keyword>
<gene>
    <name evidence="2" type="ORF">FIV42_10455</name>
</gene>
<name>A0A4Y6PS54_PERCE</name>
<feature type="transmembrane region" description="Helical" evidence="1">
    <location>
        <begin position="12"/>
        <end position="32"/>
    </location>
</feature>
<reference evidence="2 3" key="1">
    <citation type="submission" date="2019-06" db="EMBL/GenBank/DDBJ databases">
        <title>Persicimonas caeni gen. nov., sp. nov., a predatory bacterium isolated from solar saltern.</title>
        <authorList>
            <person name="Wang S."/>
        </authorList>
    </citation>
    <scope>NUCLEOTIDE SEQUENCE [LARGE SCALE GENOMIC DNA]</scope>
    <source>
        <strain evidence="2 3">YN101</strain>
    </source>
</reference>
<accession>A0A5B8Y3A4</accession>
<dbReference type="Proteomes" id="UP000315995">
    <property type="component" value="Chromosome"/>
</dbReference>
<evidence type="ECO:0000313" key="3">
    <source>
        <dbReference type="Proteomes" id="UP000315995"/>
    </source>
</evidence>
<protein>
    <submittedName>
        <fullName evidence="2">Uncharacterized protein</fullName>
    </submittedName>
</protein>
<organism evidence="2 3">
    <name type="scientific">Persicimonas caeni</name>
    <dbReference type="NCBI Taxonomy" id="2292766"/>
    <lineage>
        <taxon>Bacteria</taxon>
        <taxon>Deltaproteobacteria</taxon>
        <taxon>Bradymonadales</taxon>
        <taxon>Bradymonadaceae</taxon>
        <taxon>Persicimonas</taxon>
    </lineage>
</organism>
<dbReference type="EMBL" id="CP041186">
    <property type="protein sequence ID" value="QDG51141.1"/>
    <property type="molecule type" value="Genomic_DNA"/>
</dbReference>
<keyword evidence="1" id="KW-1133">Transmembrane helix</keyword>
<dbReference type="AlphaFoldDB" id="A0A4Y6PS54"/>
<accession>A0A4Y6PS54</accession>
<proteinExistence type="predicted"/>
<dbReference type="RefSeq" id="WP_141197626.1">
    <property type="nucleotide sequence ID" value="NZ_CP041186.1"/>
</dbReference>
<keyword evidence="1" id="KW-0812">Transmembrane</keyword>
<sequence>MSLHRNSSLVSLLDVFSCGFGAAILLGFIFSVSRDDAEPPTYMEDFATIEVTASDPHALLQFVLIPPNGGPPLFIDPSDRAGHGREAVLKAKQVPVPITYFTYGGSPQAHGGLKLTNHETGTVSNAQSRRYLLYITSVMSGQWRLGVRYFNRSGDELDGANRHAALSQPVEIELDIDWLGGRLDNVRSCTTSELYLGETTLCTVNFNEEKQ</sequence>
<keyword evidence="1" id="KW-0472">Membrane</keyword>